<feature type="region of interest" description="Disordered" evidence="1">
    <location>
        <begin position="528"/>
        <end position="555"/>
    </location>
</feature>
<feature type="domain" description="CHAT" evidence="2">
    <location>
        <begin position="663"/>
        <end position="949"/>
    </location>
</feature>
<reference evidence="3" key="1">
    <citation type="journal article" date="2014" name="Int. J. Syst. Evol. Microbiol.">
        <title>Complete genome sequence of Corynebacterium casei LMG S-19264T (=DSM 44701T), isolated from a smear-ripened cheese.</title>
        <authorList>
            <consortium name="US DOE Joint Genome Institute (JGI-PGF)"/>
            <person name="Walter F."/>
            <person name="Albersmeier A."/>
            <person name="Kalinowski J."/>
            <person name="Ruckert C."/>
        </authorList>
    </citation>
    <scope>NUCLEOTIDE SEQUENCE</scope>
    <source>
        <strain evidence="3">JCM 5069</strain>
    </source>
</reference>
<evidence type="ECO:0000313" key="3">
    <source>
        <dbReference type="EMBL" id="GHH88244.1"/>
    </source>
</evidence>
<dbReference type="EMBL" id="BNCD01000034">
    <property type="protein sequence ID" value="GHH88244.1"/>
    <property type="molecule type" value="Genomic_DNA"/>
</dbReference>
<gene>
    <name evidence="3" type="ORF">GCM10018793_67220</name>
</gene>
<dbReference type="Gene3D" id="1.25.40.10">
    <property type="entry name" value="Tetratricopeptide repeat domain"/>
    <property type="match status" value="2"/>
</dbReference>
<accession>A0A919GQ08</accession>
<dbReference type="SUPFAM" id="SSF48452">
    <property type="entry name" value="TPR-like"/>
    <property type="match status" value="1"/>
</dbReference>
<evidence type="ECO:0000259" key="2">
    <source>
        <dbReference type="Pfam" id="PF12770"/>
    </source>
</evidence>
<evidence type="ECO:0000256" key="1">
    <source>
        <dbReference type="SAM" id="MobiDB-lite"/>
    </source>
</evidence>
<dbReference type="RefSeq" id="WP_189938679.1">
    <property type="nucleotide sequence ID" value="NZ_BNCD01000034.1"/>
</dbReference>
<dbReference type="InterPro" id="IPR011990">
    <property type="entry name" value="TPR-like_helical_dom_sf"/>
</dbReference>
<keyword evidence="4" id="KW-1185">Reference proteome</keyword>
<feature type="compositionally biased region" description="Basic and acidic residues" evidence="1">
    <location>
        <begin position="528"/>
        <end position="537"/>
    </location>
</feature>
<proteinExistence type="predicted"/>
<dbReference type="InterPro" id="IPR024983">
    <property type="entry name" value="CHAT_dom"/>
</dbReference>
<name>A0A919GQ08_9ACTN</name>
<protein>
    <recommendedName>
        <fullName evidence="2">CHAT domain-containing protein</fullName>
    </recommendedName>
</protein>
<organism evidence="3 4">
    <name type="scientific">Streptomyces sulfonofaciens</name>
    <dbReference type="NCBI Taxonomy" id="68272"/>
    <lineage>
        <taxon>Bacteria</taxon>
        <taxon>Bacillati</taxon>
        <taxon>Actinomycetota</taxon>
        <taxon>Actinomycetes</taxon>
        <taxon>Kitasatosporales</taxon>
        <taxon>Streptomycetaceae</taxon>
        <taxon>Streptomyces</taxon>
    </lineage>
</organism>
<dbReference type="AlphaFoldDB" id="A0A919GQ08"/>
<comment type="caution">
    <text evidence="3">The sequence shown here is derived from an EMBL/GenBank/DDBJ whole genome shotgun (WGS) entry which is preliminary data.</text>
</comment>
<reference evidence="3" key="2">
    <citation type="submission" date="2020-09" db="EMBL/GenBank/DDBJ databases">
        <authorList>
            <person name="Sun Q."/>
            <person name="Ohkuma M."/>
        </authorList>
    </citation>
    <scope>NUCLEOTIDE SEQUENCE</scope>
    <source>
        <strain evidence="3">JCM 5069</strain>
    </source>
</reference>
<evidence type="ECO:0000313" key="4">
    <source>
        <dbReference type="Proteomes" id="UP000603708"/>
    </source>
</evidence>
<dbReference type="Proteomes" id="UP000603708">
    <property type="component" value="Unassembled WGS sequence"/>
</dbReference>
<dbReference type="Pfam" id="PF12770">
    <property type="entry name" value="CHAT"/>
    <property type="match status" value="1"/>
</dbReference>
<sequence length="950" mass="102610">MWLGLEMLLSGFCMLICGVVGDRHVNRNIRRSGLMAGAVGLSTVLTRPMPYPWIEPVAAAMGMTGFYVFAGRNLRTYLRQNRDPALDPTAAAEAYEEGHAHLRRYDLTGSVQTLDHSVGRLRSAVRSSAGERARPEYAAGLVMALRGRYERLRNTEDLDEAIATGREVARHPAGPAVHRGALLAQLSCALRVRHDHFGDAADLEEALESSREAVRVTPAGPSGAGSACLSELSAVLRSRYERTRHQDDLDEAIDTLEQAVRITQAGDRPYVRVVHLTTLCRLLVQRHGRTGRWADLDRALAVGRQAVQRMPADYRLHDTCLDNLALVLRVRHEHAPDAAELDEAIGLARTAVDKAPADGPGRAGHQLNLALALRSRHRSAERRPGDLDDAVALARQAARSPVADVPARVTAGVAWGDIAASAGRYGEAVEALEGVIELLPRLAARELHRTDQEHRLGQWSGIAASAAACALAAGAPGKAVTLLEQGRGVLLARALDSRADLTALRLHHPRLADEFEELRDALDAMHDPEPLLDRSEDGGEQTGGTDPGAEPDWARERALKTRRELTARWEALMARIRSRPGFQAFARGPEQAGLHAAAEEGPIVFLNVSAHRSDAIILGPDGTRTVPLPAVTLEAVDARVRETADAVRPGHVLDPGRQEALTEVLAWLWDAVAAPVVAALGLDGPPPGTAPPRVWWVPTGPLALLPVHAAGHHGTCGDDDPRTLLDRVVSSYVPTVRALRGARARRPARTSPRPLVVALPETPGAAPLSGSPAEAEAVRRRFPGTRVLSGDDAVADRVLAELPRRTWAHFACHAVAEPDAPSRGRLLLHDHEHRSFSVADISRLRLRTAELAYVSSCSTARPGNRLFDEAIHLASSFQLAGFRQVIATLWLLQDRVGAEFATHVYEHLAAPGRSRGAADAAVAVHRATLTARERYPHFPALWAGLIHVGP</sequence>